<dbReference type="GO" id="GO:0004170">
    <property type="term" value="F:dUTP diphosphatase activity"/>
    <property type="evidence" value="ECO:0007669"/>
    <property type="project" value="UniProtKB-UniRule"/>
</dbReference>
<dbReference type="InterPro" id="IPR033704">
    <property type="entry name" value="dUTPase_trimeric"/>
</dbReference>
<evidence type="ECO:0000256" key="3">
    <source>
        <dbReference type="ARBA" id="ARBA00023080"/>
    </source>
</evidence>
<accession>A0A090D013</accession>
<dbReference type="Proteomes" id="UP000031552">
    <property type="component" value="Unassembled WGS sequence"/>
</dbReference>
<proteinExistence type="inferred from homology"/>
<sequence length="153" mass="16626">MNKENKFESIVIPVLAEKNVELPFYGSEGAAGADVRAFINEDILINPGDTHLVPTGLRFEIPEGYEIQVRPRSGLAFNHGVTVLNAPGTIDHDYRGELKVILINHGKETFAVKNGMRIAQLIVAPVLRARFIETSNLSPSSRGNNGFGSTGVN</sequence>
<dbReference type="NCBIfam" id="NF001862">
    <property type="entry name" value="PRK00601.1"/>
    <property type="match status" value="1"/>
</dbReference>
<dbReference type="STRING" id="1437425.CSEC_0029"/>
<evidence type="ECO:0000256" key="5">
    <source>
        <dbReference type="HAMAP-Rule" id="MF_00116"/>
    </source>
</evidence>
<dbReference type="InterPro" id="IPR036157">
    <property type="entry name" value="dUTPase-like_sf"/>
</dbReference>
<comment type="similarity">
    <text evidence="1 5">Belongs to the dUTPase family.</text>
</comment>
<comment type="cofactor">
    <cofactor evidence="5">
        <name>Mg(2+)</name>
        <dbReference type="ChEBI" id="CHEBI:18420"/>
    </cofactor>
</comment>
<dbReference type="PANTHER" id="PTHR11241:SF0">
    <property type="entry name" value="DEOXYURIDINE 5'-TRIPHOSPHATE NUCLEOTIDOHYDROLASE"/>
    <property type="match status" value="1"/>
</dbReference>
<dbReference type="PANTHER" id="PTHR11241">
    <property type="entry name" value="DEOXYURIDINE 5'-TRIPHOSPHATE NUCLEOTIDOHYDROLASE"/>
    <property type="match status" value="1"/>
</dbReference>
<dbReference type="Gene3D" id="2.70.40.10">
    <property type="match status" value="1"/>
</dbReference>
<dbReference type="NCBIfam" id="TIGR00576">
    <property type="entry name" value="dut"/>
    <property type="match status" value="1"/>
</dbReference>
<evidence type="ECO:0000259" key="6">
    <source>
        <dbReference type="Pfam" id="PF00692"/>
    </source>
</evidence>
<dbReference type="SUPFAM" id="SSF51283">
    <property type="entry name" value="dUTPase-like"/>
    <property type="match status" value="1"/>
</dbReference>
<keyword evidence="3 5" id="KW-0546">Nucleotide metabolism</keyword>
<comment type="pathway">
    <text evidence="5">Pyrimidine metabolism; dUMP biosynthesis; dUMP from dCTP (dUTP route): step 2/2.</text>
</comment>
<protein>
    <recommendedName>
        <fullName evidence="5">Deoxyuridine 5'-triphosphate nucleotidohydrolase</fullName>
        <shortName evidence="5">dUTPase</shortName>
        <ecNumber evidence="5">3.6.1.23</ecNumber>
    </recommendedName>
    <alternativeName>
        <fullName evidence="5">dUTP pyrophosphatase</fullName>
    </alternativeName>
</protein>
<feature type="domain" description="dUTPase-like" evidence="6">
    <location>
        <begin position="19"/>
        <end position="151"/>
    </location>
</feature>
<dbReference type="AlphaFoldDB" id="A0A090D013"/>
<dbReference type="GO" id="GO:0046081">
    <property type="term" value="P:dUTP catabolic process"/>
    <property type="evidence" value="ECO:0007669"/>
    <property type="project" value="InterPro"/>
</dbReference>
<keyword evidence="8" id="KW-1185">Reference proteome</keyword>
<dbReference type="InterPro" id="IPR008181">
    <property type="entry name" value="dUTPase"/>
</dbReference>
<evidence type="ECO:0000313" key="7">
    <source>
        <dbReference type="EMBL" id="CDR32873.1"/>
    </source>
</evidence>
<keyword evidence="2 5" id="KW-0378">Hydrolase</keyword>
<evidence type="ECO:0000256" key="4">
    <source>
        <dbReference type="ARBA" id="ARBA00047686"/>
    </source>
</evidence>
<dbReference type="eggNOG" id="COG0756">
    <property type="taxonomic scope" value="Bacteria"/>
</dbReference>
<dbReference type="GO" id="GO:0006226">
    <property type="term" value="P:dUMP biosynthetic process"/>
    <property type="evidence" value="ECO:0007669"/>
    <property type="project" value="UniProtKB-UniRule"/>
</dbReference>
<dbReference type="HAMAP" id="MF_00116">
    <property type="entry name" value="dUTPase_bact"/>
    <property type="match status" value="1"/>
</dbReference>
<feature type="binding site" evidence="5">
    <location>
        <begin position="72"/>
        <end position="74"/>
    </location>
    <ligand>
        <name>substrate</name>
    </ligand>
</feature>
<comment type="catalytic activity">
    <reaction evidence="4 5">
        <text>dUTP + H2O = dUMP + diphosphate + H(+)</text>
        <dbReference type="Rhea" id="RHEA:10248"/>
        <dbReference type="ChEBI" id="CHEBI:15377"/>
        <dbReference type="ChEBI" id="CHEBI:15378"/>
        <dbReference type="ChEBI" id="CHEBI:33019"/>
        <dbReference type="ChEBI" id="CHEBI:61555"/>
        <dbReference type="ChEBI" id="CHEBI:246422"/>
        <dbReference type="EC" id="3.6.1.23"/>
    </reaction>
</comment>
<reference evidence="7" key="2">
    <citation type="submission" date="2014-09" db="EMBL/GenBank/DDBJ databases">
        <title>Criblamydia sequanensis harbors a mega-plasmid encoding arsenite resistance.</title>
        <authorList>
            <person name="Bertelli C."/>
            <person name="Goesmann A."/>
            <person name="Greub G."/>
        </authorList>
    </citation>
    <scope>NUCLEOTIDE SEQUENCE [LARGE SCALE GENOMIC DNA]</scope>
    <source>
        <strain evidence="7">CRIB-18</strain>
    </source>
</reference>
<comment type="function">
    <text evidence="5">This enzyme is involved in nucleotide metabolism: it produces dUMP, the immediate precursor of thymidine nucleotides and it decreases the intracellular concentration of dUTP so that uracil cannot be incorporated into DNA.</text>
</comment>
<reference evidence="7" key="1">
    <citation type="submission" date="2013-12" db="EMBL/GenBank/DDBJ databases">
        <authorList>
            <person name="Linke B."/>
        </authorList>
    </citation>
    <scope>NUCLEOTIDE SEQUENCE [LARGE SCALE GENOMIC DNA]</scope>
    <source>
        <strain evidence="7">CRIB-18</strain>
    </source>
</reference>
<dbReference type="CDD" id="cd07557">
    <property type="entry name" value="trimeric_dUTPase"/>
    <property type="match status" value="1"/>
</dbReference>
<comment type="caution">
    <text evidence="5">Lacks conserved residue(s) required for the propagation of feature annotation.</text>
</comment>
<dbReference type="GO" id="GO:0000287">
    <property type="term" value="F:magnesium ion binding"/>
    <property type="evidence" value="ECO:0007669"/>
    <property type="project" value="UniProtKB-UniRule"/>
</dbReference>
<keyword evidence="5" id="KW-0460">Magnesium</keyword>
<organism evidence="7 8">
    <name type="scientific">Candidatus Criblamydia sequanensis CRIB-18</name>
    <dbReference type="NCBI Taxonomy" id="1437425"/>
    <lineage>
        <taxon>Bacteria</taxon>
        <taxon>Pseudomonadati</taxon>
        <taxon>Chlamydiota</taxon>
        <taxon>Chlamydiia</taxon>
        <taxon>Parachlamydiales</taxon>
        <taxon>Candidatus Criblamydiaceae</taxon>
        <taxon>Candidatus Criblamydia</taxon>
    </lineage>
</organism>
<comment type="caution">
    <text evidence="7">The sequence shown here is derived from an EMBL/GenBank/DDBJ whole genome shotgun (WGS) entry which is preliminary data.</text>
</comment>
<feature type="binding site" evidence="5">
    <location>
        <begin position="89"/>
        <end position="91"/>
    </location>
    <ligand>
        <name>substrate</name>
    </ligand>
</feature>
<dbReference type="RefSeq" id="WP_041016400.1">
    <property type="nucleotide sequence ID" value="NZ_CCEJ010000001.1"/>
</dbReference>
<feature type="binding site" evidence="5">
    <location>
        <position position="85"/>
    </location>
    <ligand>
        <name>substrate</name>
    </ligand>
</feature>
<dbReference type="OrthoDB" id="9809956at2"/>
<gene>
    <name evidence="5 7" type="primary">dut</name>
    <name evidence="7" type="ORF">CSEC_0029</name>
</gene>
<dbReference type="EC" id="3.6.1.23" evidence="5"/>
<dbReference type="Pfam" id="PF00692">
    <property type="entry name" value="dUTPase"/>
    <property type="match status" value="1"/>
</dbReference>
<name>A0A090D013_9BACT</name>
<evidence type="ECO:0000256" key="2">
    <source>
        <dbReference type="ARBA" id="ARBA00022801"/>
    </source>
</evidence>
<keyword evidence="5" id="KW-0479">Metal-binding</keyword>
<evidence type="ECO:0000256" key="1">
    <source>
        <dbReference type="ARBA" id="ARBA00006581"/>
    </source>
</evidence>
<dbReference type="EMBL" id="CCEJ010000001">
    <property type="protein sequence ID" value="CDR32873.1"/>
    <property type="molecule type" value="Genomic_DNA"/>
</dbReference>
<dbReference type="InterPro" id="IPR029054">
    <property type="entry name" value="dUTPase-like"/>
</dbReference>
<dbReference type="UniPathway" id="UPA00610">
    <property type="reaction ID" value="UER00666"/>
</dbReference>
<evidence type="ECO:0000313" key="8">
    <source>
        <dbReference type="Proteomes" id="UP000031552"/>
    </source>
</evidence>